<sequence length="419" mass="45111">VACLLPRLVPLPAVPRRRLLRRPAGLRLDQPGHGGRRGAAARRYVRLRARLRLCAGARAAGRASRPRHISRTLRERARLGRVLEAALQAVDARRDASVRGRHHAGDGGHRDNRRRHGLAAVPPACLLDRPGHVAAPAGSRRPHHVDGHLEHRHALRLRARVGGGAGRHGVHRHRRRLRALVPGPRRLLAAGLCHPRHDRAVALGQRGPLPPAAAARLVRPRALHGLRASLLPLRGHRAARGARRAPPPALRVAHPAVARRGVRGALGALDGDPVAEVRGARLPAPLAGAAALAALGREVPLRAAQGRPHLPLREQRGSPGRRPDRVRPGLPELHGPRPRRGRARGRDTLGGRGTLRRGGRAPRLGGDPRGRDRVPAGLLRARGRLGLRQAPVAPSARGEGEGEVRRAWCRHQRATGGVI</sequence>
<feature type="non-terminal residue" evidence="2">
    <location>
        <position position="1"/>
    </location>
</feature>
<protein>
    <submittedName>
        <fullName evidence="2">Uncharacterized protein</fullName>
    </submittedName>
</protein>
<reference evidence="2" key="1">
    <citation type="submission" date="2023-10" db="EMBL/GenBank/DDBJ databases">
        <authorList>
            <person name="Chen Y."/>
            <person name="Shah S."/>
            <person name="Dougan E. K."/>
            <person name="Thang M."/>
            <person name="Chan C."/>
        </authorList>
    </citation>
    <scope>NUCLEOTIDE SEQUENCE [LARGE SCALE GENOMIC DNA]</scope>
</reference>
<feature type="non-terminal residue" evidence="2">
    <location>
        <position position="419"/>
    </location>
</feature>
<comment type="caution">
    <text evidence="2">The sequence shown here is derived from an EMBL/GenBank/DDBJ whole genome shotgun (WGS) entry which is preliminary data.</text>
</comment>
<dbReference type="EMBL" id="CAUYUJ010017362">
    <property type="protein sequence ID" value="CAK0874148.1"/>
    <property type="molecule type" value="Genomic_DNA"/>
</dbReference>
<evidence type="ECO:0000256" key="1">
    <source>
        <dbReference type="SAM" id="MobiDB-lite"/>
    </source>
</evidence>
<organism evidence="2 3">
    <name type="scientific">Prorocentrum cordatum</name>
    <dbReference type="NCBI Taxonomy" id="2364126"/>
    <lineage>
        <taxon>Eukaryota</taxon>
        <taxon>Sar</taxon>
        <taxon>Alveolata</taxon>
        <taxon>Dinophyceae</taxon>
        <taxon>Prorocentrales</taxon>
        <taxon>Prorocentraceae</taxon>
        <taxon>Prorocentrum</taxon>
    </lineage>
</organism>
<dbReference type="Proteomes" id="UP001189429">
    <property type="component" value="Unassembled WGS sequence"/>
</dbReference>
<evidence type="ECO:0000313" key="2">
    <source>
        <dbReference type="EMBL" id="CAK0874148.1"/>
    </source>
</evidence>
<proteinExistence type="predicted"/>
<accession>A0ABN9VPS7</accession>
<keyword evidence="3" id="KW-1185">Reference proteome</keyword>
<name>A0ABN9VPS7_9DINO</name>
<gene>
    <name evidence="2" type="ORF">PCOR1329_LOCUS59139</name>
</gene>
<feature type="compositionally biased region" description="Basic and acidic residues" evidence="1">
    <location>
        <begin position="94"/>
        <end position="110"/>
    </location>
</feature>
<feature type="compositionally biased region" description="Basic and acidic residues" evidence="1">
    <location>
        <begin position="311"/>
        <end position="327"/>
    </location>
</feature>
<evidence type="ECO:0000313" key="3">
    <source>
        <dbReference type="Proteomes" id="UP001189429"/>
    </source>
</evidence>
<feature type="region of interest" description="Disordered" evidence="1">
    <location>
        <begin position="304"/>
        <end position="375"/>
    </location>
</feature>
<feature type="region of interest" description="Disordered" evidence="1">
    <location>
        <begin position="94"/>
        <end position="115"/>
    </location>
</feature>